<dbReference type="AlphaFoldDB" id="A0AAD9YKP9"/>
<gene>
    <name evidence="1" type="ORF">CKAH01_04125</name>
</gene>
<accession>A0AAD9YKP9</accession>
<dbReference type="EMBL" id="VYYT01000079">
    <property type="protein sequence ID" value="KAK2771550.1"/>
    <property type="molecule type" value="Genomic_DNA"/>
</dbReference>
<evidence type="ECO:0000313" key="2">
    <source>
        <dbReference type="Proteomes" id="UP001281614"/>
    </source>
</evidence>
<name>A0AAD9YKP9_COLKA</name>
<proteinExistence type="predicted"/>
<dbReference type="Proteomes" id="UP001281614">
    <property type="component" value="Unassembled WGS sequence"/>
</dbReference>
<evidence type="ECO:0000313" key="1">
    <source>
        <dbReference type="EMBL" id="KAK2771550.1"/>
    </source>
</evidence>
<organism evidence="1 2">
    <name type="scientific">Colletotrichum kahawae</name>
    <name type="common">Coffee berry disease fungus</name>
    <dbReference type="NCBI Taxonomy" id="34407"/>
    <lineage>
        <taxon>Eukaryota</taxon>
        <taxon>Fungi</taxon>
        <taxon>Dikarya</taxon>
        <taxon>Ascomycota</taxon>
        <taxon>Pezizomycotina</taxon>
        <taxon>Sordariomycetes</taxon>
        <taxon>Hypocreomycetidae</taxon>
        <taxon>Glomerellales</taxon>
        <taxon>Glomerellaceae</taxon>
        <taxon>Colletotrichum</taxon>
        <taxon>Colletotrichum gloeosporioides species complex</taxon>
    </lineage>
</organism>
<keyword evidence="2" id="KW-1185">Reference proteome</keyword>
<reference evidence="1" key="1">
    <citation type="submission" date="2023-02" db="EMBL/GenBank/DDBJ databases">
        <title>Colletotrichum kahawae CIFC_Que2 genome sequencing and assembly.</title>
        <authorList>
            <person name="Baroncelli R."/>
        </authorList>
    </citation>
    <scope>NUCLEOTIDE SEQUENCE</scope>
    <source>
        <strain evidence="1">CIFC_Que2</strain>
    </source>
</reference>
<protein>
    <submittedName>
        <fullName evidence="1">Uncharacterized protein</fullName>
    </submittedName>
</protein>
<sequence length="189" mass="20549">MKPYEDLRRRTTSTAGFHVVTEQRVLRCPGPVAQVEPSAATEAVASGFEECHTVTASSIAFLATFLRWVNASVSWFRRPTSSTCILVHDKGTATFLQVNRKKGGFNQMAALASGGHARPVPQHCVVRTGPDRNSHFKSRAGSPASAAQGSRMTTFAILLQTSPALCRLLLAPDLERQPFRATRDVTNRG</sequence>
<comment type="caution">
    <text evidence="1">The sequence shown here is derived from an EMBL/GenBank/DDBJ whole genome shotgun (WGS) entry which is preliminary data.</text>
</comment>